<sequence length="224" mass="25029">MSSNGCLLEAHISGTCMSYFVSAAYAAEPSRKYLFDLYGHFDMRSVVTDISEGTDIKEVIIICASPQTHEPPSIANVTHIGYMSISKSPVHKLSYQDTLLIKKNSEDPQSKILFLLTVETTTPKSTSTAKLDFTVFQAGATEYSGPRPVPLKIDNFVDSLQGFTKLADMFRRNPSVLFEKKKSKQADEKPSSFDTAVTQLDNRFNEKLALISRIIELKLLLEQY</sequence>
<protein>
    <submittedName>
        <fullName evidence="1">Uncharacterized protein</fullName>
    </submittedName>
</protein>
<organism evidence="1 2">
    <name type="scientific">Strigomonas culicis</name>
    <dbReference type="NCBI Taxonomy" id="28005"/>
    <lineage>
        <taxon>Eukaryota</taxon>
        <taxon>Discoba</taxon>
        <taxon>Euglenozoa</taxon>
        <taxon>Kinetoplastea</taxon>
        <taxon>Metakinetoplastina</taxon>
        <taxon>Trypanosomatida</taxon>
        <taxon>Trypanosomatidae</taxon>
        <taxon>Strigomonadinae</taxon>
        <taxon>Strigomonas</taxon>
    </lineage>
</organism>
<keyword evidence="2" id="KW-1185">Reference proteome</keyword>
<comment type="caution">
    <text evidence="1">The sequence shown here is derived from an EMBL/GenBank/DDBJ whole genome shotgun (WGS) entry which is preliminary data.</text>
</comment>
<accession>S9URF7</accession>
<dbReference type="Proteomes" id="UP000015354">
    <property type="component" value="Unassembled WGS sequence"/>
</dbReference>
<reference evidence="1 2" key="1">
    <citation type="journal article" date="2013" name="PLoS ONE">
        <title>Predicting the Proteins of Angomonas deanei, Strigomonas culicis and Their Respective Endosymbionts Reveals New Aspects of the Trypanosomatidae Family.</title>
        <authorList>
            <person name="Motta M.C."/>
            <person name="Martins A.C."/>
            <person name="de Souza S.S."/>
            <person name="Catta-Preta C.M."/>
            <person name="Silva R."/>
            <person name="Klein C.C."/>
            <person name="de Almeida L.G."/>
            <person name="de Lima Cunha O."/>
            <person name="Ciapina L.P."/>
            <person name="Brocchi M."/>
            <person name="Colabardini A.C."/>
            <person name="de Araujo Lima B."/>
            <person name="Machado C.R."/>
            <person name="de Almeida Soares C.M."/>
            <person name="Probst C.M."/>
            <person name="de Menezes C.B."/>
            <person name="Thompson C.E."/>
            <person name="Bartholomeu D.C."/>
            <person name="Gradia D.F."/>
            <person name="Pavoni D.P."/>
            <person name="Grisard E.C."/>
            <person name="Fantinatti-Garboggini F."/>
            <person name="Marchini F.K."/>
            <person name="Rodrigues-Luiz G.F."/>
            <person name="Wagner G."/>
            <person name="Goldman G.H."/>
            <person name="Fietto J.L."/>
            <person name="Elias M.C."/>
            <person name="Goldman M.H."/>
            <person name="Sagot M.F."/>
            <person name="Pereira M."/>
            <person name="Stoco P.H."/>
            <person name="de Mendonca-Neto R.P."/>
            <person name="Teixeira S.M."/>
            <person name="Maciel T.E."/>
            <person name="de Oliveira Mendes T.A."/>
            <person name="Urmenyi T.P."/>
            <person name="de Souza W."/>
            <person name="Schenkman S."/>
            <person name="de Vasconcelos A.T."/>
        </authorList>
    </citation>
    <scope>NUCLEOTIDE SEQUENCE [LARGE SCALE GENOMIC DNA]</scope>
</reference>
<dbReference type="EMBL" id="ATMH01003475">
    <property type="protein sequence ID" value="EPY31399.1"/>
    <property type="molecule type" value="Genomic_DNA"/>
</dbReference>
<evidence type="ECO:0000313" key="1">
    <source>
        <dbReference type="EMBL" id="EPY31399.1"/>
    </source>
</evidence>
<dbReference type="OrthoDB" id="265139at2759"/>
<dbReference type="AlphaFoldDB" id="S9URF7"/>
<evidence type="ECO:0000313" key="2">
    <source>
        <dbReference type="Proteomes" id="UP000015354"/>
    </source>
</evidence>
<gene>
    <name evidence="1" type="ORF">STCU_03475</name>
</gene>
<proteinExistence type="predicted"/>
<name>S9URF7_9TRYP</name>